<proteinExistence type="predicted"/>
<dbReference type="Proteomes" id="UP000243887">
    <property type="component" value="Unassembled WGS sequence"/>
</dbReference>
<accession>A0A1I3NLA4</accession>
<gene>
    <name evidence="1" type="ORF">SAMN04487893_103123</name>
</gene>
<dbReference type="RefSeq" id="WP_090678211.1">
    <property type="nucleotide sequence ID" value="NZ_FORU01000003.1"/>
</dbReference>
<dbReference type="AlphaFoldDB" id="A0A1I3NLA4"/>
<reference evidence="2" key="1">
    <citation type="submission" date="2016-10" db="EMBL/GenBank/DDBJ databases">
        <authorList>
            <person name="Varghese N."/>
            <person name="Submissions S."/>
        </authorList>
    </citation>
    <scope>NUCLEOTIDE SEQUENCE [LARGE SCALE GENOMIC DNA]</scope>
    <source>
        <strain evidence="2">DSM 26542</strain>
    </source>
</reference>
<name>A0A1I3NLA4_9FLAO</name>
<dbReference type="STRING" id="1150112.SAMN04487893_103123"/>
<dbReference type="EMBL" id="FORU01000003">
    <property type="protein sequence ID" value="SFJ10061.1"/>
    <property type="molecule type" value="Genomic_DNA"/>
</dbReference>
<evidence type="ECO:0000313" key="2">
    <source>
        <dbReference type="Proteomes" id="UP000243887"/>
    </source>
</evidence>
<dbReference type="OrthoDB" id="7478530at2"/>
<protein>
    <submittedName>
        <fullName evidence="1">Uncharacterized protein</fullName>
    </submittedName>
</protein>
<evidence type="ECO:0000313" key="1">
    <source>
        <dbReference type="EMBL" id="SFJ10061.1"/>
    </source>
</evidence>
<organism evidence="1 2">
    <name type="scientific">Myroides guanonis</name>
    <dbReference type="NCBI Taxonomy" id="1150112"/>
    <lineage>
        <taxon>Bacteria</taxon>
        <taxon>Pseudomonadati</taxon>
        <taxon>Bacteroidota</taxon>
        <taxon>Flavobacteriia</taxon>
        <taxon>Flavobacteriales</taxon>
        <taxon>Flavobacteriaceae</taxon>
        <taxon>Myroides</taxon>
    </lineage>
</organism>
<sequence length="115" mass="13708">MALYYDLEPLYVRYKHDEVFVRDHLIVFCKDGRKVLKKVKVAIADKKHLQVERQLLKIKPYLEFLGMDLALDELNAMLIWASIEGKKKEVKEIFKAFKFHLKKGIKELEKDFNLL</sequence>
<keyword evidence="2" id="KW-1185">Reference proteome</keyword>